<protein>
    <submittedName>
        <fullName evidence="2">Uncharacterized protein</fullName>
    </submittedName>
</protein>
<keyword evidence="1" id="KW-0732">Signal</keyword>
<gene>
    <name evidence="2" type="ORF">CECT5772_10766</name>
</gene>
<evidence type="ECO:0000313" key="2">
    <source>
        <dbReference type="EMBL" id="KED03429.1"/>
    </source>
</evidence>
<feature type="signal peptide" evidence="1">
    <location>
        <begin position="1"/>
        <end position="34"/>
    </location>
</feature>
<accession>A0A922T3W5</accession>
<dbReference type="Proteomes" id="UP000028704">
    <property type="component" value="Unassembled WGS sequence"/>
</dbReference>
<comment type="caution">
    <text evidence="2">The sequence shown here is derived from an EMBL/GenBank/DDBJ whole genome shotgun (WGS) entry which is preliminary data.</text>
</comment>
<feature type="chain" id="PRO_5037978064" evidence="1">
    <location>
        <begin position="35"/>
        <end position="123"/>
    </location>
</feature>
<organism evidence="2 3">
    <name type="scientific">Streptococcus equi subsp. ruminatorum CECT 5772</name>
    <dbReference type="NCBI Taxonomy" id="1051981"/>
    <lineage>
        <taxon>Bacteria</taxon>
        <taxon>Bacillati</taxon>
        <taxon>Bacillota</taxon>
        <taxon>Bacilli</taxon>
        <taxon>Lactobacillales</taxon>
        <taxon>Streptococcaceae</taxon>
        <taxon>Streptococcus</taxon>
    </lineage>
</organism>
<evidence type="ECO:0000256" key="1">
    <source>
        <dbReference type="SAM" id="SignalP"/>
    </source>
</evidence>
<evidence type="ECO:0000313" key="3">
    <source>
        <dbReference type="Proteomes" id="UP000028704"/>
    </source>
</evidence>
<dbReference type="EMBL" id="AWEX01000113">
    <property type="protein sequence ID" value="KED03429.1"/>
    <property type="molecule type" value="Genomic_DNA"/>
</dbReference>
<reference evidence="2 3" key="1">
    <citation type="journal article" date="2014" name="Int. J. Syst. Evol. Microbiol.">
        <title>Phylogenomics and the dynamic genome evolution of the genus Streptococcus.</title>
        <authorList>
            <consortium name="The Broad Institute Genome Sequencing Platform"/>
            <person name="Richards V.P."/>
            <person name="Palmer S.R."/>
            <person name="Pavinski Bitar P.D."/>
            <person name="Qin X."/>
            <person name="Weinstock G.M."/>
            <person name="Highlander S.K."/>
            <person name="Town C.D."/>
            <person name="Burne R.A."/>
            <person name="Stanhope M.J."/>
        </authorList>
    </citation>
    <scope>NUCLEOTIDE SEQUENCE [LARGE SCALE GENOMIC DNA]</scope>
    <source>
        <strain evidence="2 3">CECT 5772</strain>
    </source>
</reference>
<sequence>MAALNISKKPLLKGLGLLSVCLGLAVGTSQTAFAHVSTFYWNRSWYPSQQIKGTWEEVLQKRKELIEKIEASKLARFIKKNYIDTINSHVFLYKLLYLEKHIDSVIAQFDHFKPEEYELPIED</sequence>
<name>A0A922T3W5_9STRE</name>
<dbReference type="AlphaFoldDB" id="A0A922T3W5"/>
<proteinExistence type="predicted"/>
<dbReference type="RefSeq" id="WP_037582257.1">
    <property type="nucleotide sequence ID" value="NZ_AWEX01000113.1"/>
</dbReference>